<dbReference type="CDD" id="cd00093">
    <property type="entry name" value="HTH_XRE"/>
    <property type="match status" value="1"/>
</dbReference>
<dbReference type="OrthoDB" id="5346389at2"/>
<dbReference type="KEGG" id="ade:Adeh_0023"/>
<name>Q2ILW6_ANADE</name>
<dbReference type="Pfam" id="PF13560">
    <property type="entry name" value="HTH_31"/>
    <property type="match status" value="1"/>
</dbReference>
<dbReference type="Pfam" id="PF17765">
    <property type="entry name" value="MLTR_LBD"/>
    <property type="match status" value="1"/>
</dbReference>
<dbReference type="Gene3D" id="3.30.450.180">
    <property type="match status" value="1"/>
</dbReference>
<protein>
    <submittedName>
        <fullName evidence="2">Transcriptional regulator, XRE family</fullName>
    </submittedName>
</protein>
<dbReference type="PANTHER" id="PTHR35010:SF2">
    <property type="entry name" value="BLL4672 PROTEIN"/>
    <property type="match status" value="1"/>
</dbReference>
<evidence type="ECO:0000259" key="1">
    <source>
        <dbReference type="SMART" id="SM00530"/>
    </source>
</evidence>
<dbReference type="InterPro" id="IPR010982">
    <property type="entry name" value="Lambda_DNA-bd_dom_sf"/>
</dbReference>
<sequence>MVMPVSIAKKVPADAGGGATTLAARALGDFLRRMRSRPALAVAGAVRRRVTGLRREEVAVAAGISITWYTWLEQGRPVRTSRRTVRALARALRLGEAEAAHLSRLAEAVAAAAPRWRRTAQASPALRAMVDGLGDAPAYVVNGRWDVLHANAAARATLGPFDGSPGITDNVLVRLFLDPGWRARFLDWEAVASSAVAQFRAAGGRLVAHPDWNAFVANLAARSPEFGRAWEAQALADPHLRRKRLAAPGGEPLELLYASFAPDGEPEDVRVVLYVPADDAARAALVRAMRPPGPAPRRAAR</sequence>
<evidence type="ECO:0000313" key="3">
    <source>
        <dbReference type="Proteomes" id="UP000001935"/>
    </source>
</evidence>
<gene>
    <name evidence="2" type="ordered locus">Adeh_0023</name>
</gene>
<organism evidence="2 3">
    <name type="scientific">Anaeromyxobacter dehalogenans (strain 2CP-C)</name>
    <dbReference type="NCBI Taxonomy" id="290397"/>
    <lineage>
        <taxon>Bacteria</taxon>
        <taxon>Pseudomonadati</taxon>
        <taxon>Myxococcota</taxon>
        <taxon>Myxococcia</taxon>
        <taxon>Myxococcales</taxon>
        <taxon>Cystobacterineae</taxon>
        <taxon>Anaeromyxobacteraceae</taxon>
        <taxon>Anaeromyxobacter</taxon>
    </lineage>
</organism>
<accession>Q2ILW6</accession>
<evidence type="ECO:0000313" key="2">
    <source>
        <dbReference type="EMBL" id="ABC79801.1"/>
    </source>
</evidence>
<dbReference type="Gene3D" id="1.10.260.40">
    <property type="entry name" value="lambda repressor-like DNA-binding domains"/>
    <property type="match status" value="1"/>
</dbReference>
<dbReference type="Proteomes" id="UP000001935">
    <property type="component" value="Chromosome"/>
</dbReference>
<dbReference type="InterPro" id="IPR001387">
    <property type="entry name" value="Cro/C1-type_HTH"/>
</dbReference>
<dbReference type="SUPFAM" id="SSF47413">
    <property type="entry name" value="lambda repressor-like DNA-binding domains"/>
    <property type="match status" value="1"/>
</dbReference>
<dbReference type="HOGENOM" id="CLU_057862_2_0_7"/>
<dbReference type="PANTHER" id="PTHR35010">
    <property type="entry name" value="BLL4672 PROTEIN-RELATED"/>
    <property type="match status" value="1"/>
</dbReference>
<dbReference type="InterPro" id="IPR041413">
    <property type="entry name" value="MLTR_LBD"/>
</dbReference>
<dbReference type="GO" id="GO:0003677">
    <property type="term" value="F:DNA binding"/>
    <property type="evidence" value="ECO:0007669"/>
    <property type="project" value="InterPro"/>
</dbReference>
<feature type="domain" description="HTH cro/C1-type" evidence="1">
    <location>
        <begin position="30"/>
        <end position="99"/>
    </location>
</feature>
<proteinExistence type="predicted"/>
<dbReference type="SMART" id="SM00530">
    <property type="entry name" value="HTH_XRE"/>
    <property type="match status" value="1"/>
</dbReference>
<reference evidence="2 3" key="1">
    <citation type="submission" date="2006-01" db="EMBL/GenBank/DDBJ databases">
        <title>Complete sequence of Anaeromyxobacter dehalogenans 2CP-C.</title>
        <authorList>
            <consortium name="US DOE Joint Genome Institute"/>
            <person name="Copeland A."/>
            <person name="Lucas S."/>
            <person name="Lapidus A."/>
            <person name="Barry K."/>
            <person name="Detter J.C."/>
            <person name="Glavina T."/>
            <person name="Hammon N."/>
            <person name="Israni S."/>
            <person name="Pitluck S."/>
            <person name="Brettin T."/>
            <person name="Bruce D."/>
            <person name="Han C."/>
            <person name="Tapia R."/>
            <person name="Gilna P."/>
            <person name="Kiss H."/>
            <person name="Schmutz J."/>
            <person name="Larimer F."/>
            <person name="Land M."/>
            <person name="Kyrpides N."/>
            <person name="Anderson I."/>
            <person name="Sanford R.A."/>
            <person name="Ritalahti K.M."/>
            <person name="Thomas H.S."/>
            <person name="Kirby J.R."/>
            <person name="Zhulin I.B."/>
            <person name="Loeffler F.E."/>
            <person name="Richardson P."/>
        </authorList>
    </citation>
    <scope>NUCLEOTIDE SEQUENCE [LARGE SCALE GENOMIC DNA]</scope>
    <source>
        <strain evidence="2 3">2CP-C</strain>
    </source>
</reference>
<dbReference type="AlphaFoldDB" id="Q2ILW6"/>
<dbReference type="eggNOG" id="COG1396">
    <property type="taxonomic scope" value="Bacteria"/>
</dbReference>
<dbReference type="STRING" id="290397.Adeh_0023"/>
<dbReference type="EMBL" id="CP000251">
    <property type="protein sequence ID" value="ABC79801.1"/>
    <property type="molecule type" value="Genomic_DNA"/>
</dbReference>